<keyword evidence="2" id="KW-1133">Transmembrane helix</keyword>
<evidence type="ECO:0000256" key="2">
    <source>
        <dbReference type="SAM" id="Phobius"/>
    </source>
</evidence>
<organism evidence="4 5">
    <name type="scientific">Lecanosticta acicola</name>
    <dbReference type="NCBI Taxonomy" id="111012"/>
    <lineage>
        <taxon>Eukaryota</taxon>
        <taxon>Fungi</taxon>
        <taxon>Dikarya</taxon>
        <taxon>Ascomycota</taxon>
        <taxon>Pezizomycotina</taxon>
        <taxon>Dothideomycetes</taxon>
        <taxon>Dothideomycetidae</taxon>
        <taxon>Mycosphaerellales</taxon>
        <taxon>Mycosphaerellaceae</taxon>
        <taxon>Lecanosticta</taxon>
    </lineage>
</organism>
<dbReference type="Proteomes" id="UP001296104">
    <property type="component" value="Unassembled WGS sequence"/>
</dbReference>
<evidence type="ECO:0000256" key="3">
    <source>
        <dbReference type="SAM" id="SignalP"/>
    </source>
</evidence>
<keyword evidence="5" id="KW-1185">Reference proteome</keyword>
<dbReference type="NCBIfam" id="NF037959">
    <property type="entry name" value="MFS_SpdSyn"/>
    <property type="match status" value="1"/>
</dbReference>
<feature type="transmembrane region" description="Helical" evidence="2">
    <location>
        <begin position="44"/>
        <end position="61"/>
    </location>
</feature>
<dbReference type="PANTHER" id="PTHR43317">
    <property type="entry name" value="THERMOSPERMINE SYNTHASE ACAULIS5"/>
    <property type="match status" value="1"/>
</dbReference>
<dbReference type="InterPro" id="IPR029063">
    <property type="entry name" value="SAM-dependent_MTases_sf"/>
</dbReference>
<dbReference type="Pfam" id="PF01564">
    <property type="entry name" value="Spermine_synth"/>
    <property type="match status" value="1"/>
</dbReference>
<proteinExistence type="predicted"/>
<sequence length="563" mass="62772">MSQQNPLTQLALPCAILLLTAAAPPISQLTLAPVYGSIPSSELHWLMIGATFSLGTLLHRWRGHTSRWISRALPVWAAWMPLIQYLLLPYSKALGPVLGPVTNGFLSCHTILIPSAYALGPPMENVDLRMLNRLPEPLRLTAVALPAFLIMEKSMASYITLLLSHVRWLTPLHLQMLLASCYSALFPSWLLFGAMPAILHAAFLNPHIDSIGVNAALQAHRWSLVDRQWSNTGYISVLESQEAGYRVMRCDHSLLGGEWLLTEDRKIREGWQVSEPIYSVFQMLEAVRLMKLDPPIRDTEAHALVVGLGIGTAPKSLVAHGVNTTVVELDPVVHAFAVKYFALPRNHTAVLQDAVSWISTTASRPDPGQYDYIIHDVFTGGAEPLQLFNTAFLENLRTLLKPNGVIAINYAGDLSLPLTRRVLHTIAHVFRDKQTPPGSAGGQCKIYRDSPPEAKDSTTDSNADFLNMVVFCRNTPGPIAFRAPTQRDFLGSRSRQHYMRPRPELEIPFPMTTAHHRVTDNADDAEILVLGDERRFAGELLEGAIRHWHIMRRVLPDAVWELW</sequence>
<dbReference type="SUPFAM" id="SSF53335">
    <property type="entry name" value="S-adenosyl-L-methionine-dependent methyltransferases"/>
    <property type="match status" value="1"/>
</dbReference>
<dbReference type="AlphaFoldDB" id="A0AAI8Z7T6"/>
<feature type="transmembrane region" description="Helical" evidence="2">
    <location>
        <begin position="140"/>
        <end position="164"/>
    </location>
</feature>
<feature type="transmembrane region" description="Helical" evidence="2">
    <location>
        <begin position="73"/>
        <end position="91"/>
    </location>
</feature>
<evidence type="ECO:0000256" key="1">
    <source>
        <dbReference type="ARBA" id="ARBA00023115"/>
    </source>
</evidence>
<feature type="signal peptide" evidence="3">
    <location>
        <begin position="1"/>
        <end position="22"/>
    </location>
</feature>
<evidence type="ECO:0000313" key="5">
    <source>
        <dbReference type="Proteomes" id="UP001296104"/>
    </source>
</evidence>
<reference evidence="4" key="1">
    <citation type="submission" date="2023-11" db="EMBL/GenBank/DDBJ databases">
        <authorList>
            <person name="Alioto T."/>
            <person name="Alioto T."/>
            <person name="Gomez Garrido J."/>
        </authorList>
    </citation>
    <scope>NUCLEOTIDE SEQUENCE</scope>
</reference>
<feature type="transmembrane region" description="Helical" evidence="2">
    <location>
        <begin position="184"/>
        <end position="204"/>
    </location>
</feature>
<dbReference type="PANTHER" id="PTHR43317:SF1">
    <property type="entry name" value="THERMOSPERMINE SYNTHASE ACAULIS5"/>
    <property type="match status" value="1"/>
</dbReference>
<keyword evidence="2" id="KW-0812">Transmembrane</keyword>
<keyword evidence="1" id="KW-0620">Polyamine biosynthesis</keyword>
<dbReference type="EMBL" id="CAVMBE010000102">
    <property type="protein sequence ID" value="CAK4034054.1"/>
    <property type="molecule type" value="Genomic_DNA"/>
</dbReference>
<dbReference type="GO" id="GO:0006596">
    <property type="term" value="P:polyamine biosynthetic process"/>
    <property type="evidence" value="ECO:0007669"/>
    <property type="project" value="UniProtKB-KW"/>
</dbReference>
<accession>A0AAI8Z7T6</accession>
<name>A0AAI8Z7T6_9PEZI</name>
<keyword evidence="2" id="KW-0472">Membrane</keyword>
<comment type="caution">
    <text evidence="4">The sequence shown here is derived from an EMBL/GenBank/DDBJ whole genome shotgun (WGS) entry which is preliminary data.</text>
</comment>
<keyword evidence="3" id="KW-0732">Signal</keyword>
<gene>
    <name evidence="4" type="ORF">LECACI_7A009212</name>
</gene>
<protein>
    <submittedName>
        <fullName evidence="4">Uncharacterized protein</fullName>
    </submittedName>
</protein>
<dbReference type="CDD" id="cd02440">
    <property type="entry name" value="AdoMet_MTases"/>
    <property type="match status" value="1"/>
</dbReference>
<evidence type="ECO:0000313" key="4">
    <source>
        <dbReference type="EMBL" id="CAK4034054.1"/>
    </source>
</evidence>
<dbReference type="Gene3D" id="3.40.50.150">
    <property type="entry name" value="Vaccinia Virus protein VP39"/>
    <property type="match status" value="1"/>
</dbReference>
<feature type="chain" id="PRO_5042615274" evidence="3">
    <location>
        <begin position="23"/>
        <end position="563"/>
    </location>
</feature>